<feature type="chain" id="PRO_5026905794" evidence="1">
    <location>
        <begin position="24"/>
        <end position="450"/>
    </location>
</feature>
<proteinExistence type="predicted"/>
<dbReference type="Proteomes" id="UP000439994">
    <property type="component" value="Unassembled WGS sequence"/>
</dbReference>
<comment type="caution">
    <text evidence="2">The sequence shown here is derived from an EMBL/GenBank/DDBJ whole genome shotgun (WGS) entry which is preliminary data.</text>
</comment>
<evidence type="ECO:0000256" key="1">
    <source>
        <dbReference type="SAM" id="SignalP"/>
    </source>
</evidence>
<gene>
    <name evidence="2" type="ORF">GNP35_09725</name>
</gene>
<evidence type="ECO:0000313" key="2">
    <source>
        <dbReference type="EMBL" id="MUH72745.1"/>
    </source>
</evidence>
<organism evidence="2 3">
    <name type="scientific">Psychrosphaera haliotis</name>
    <dbReference type="NCBI Taxonomy" id="555083"/>
    <lineage>
        <taxon>Bacteria</taxon>
        <taxon>Pseudomonadati</taxon>
        <taxon>Pseudomonadota</taxon>
        <taxon>Gammaproteobacteria</taxon>
        <taxon>Alteromonadales</taxon>
        <taxon>Pseudoalteromonadaceae</taxon>
        <taxon>Psychrosphaera</taxon>
    </lineage>
</organism>
<accession>A0A6N8F847</accession>
<dbReference type="EMBL" id="WOCD01000003">
    <property type="protein sequence ID" value="MUH72745.1"/>
    <property type="molecule type" value="Genomic_DNA"/>
</dbReference>
<keyword evidence="1" id="KW-0732">Signal</keyword>
<evidence type="ECO:0000313" key="3">
    <source>
        <dbReference type="Proteomes" id="UP000439994"/>
    </source>
</evidence>
<name>A0A6N8F847_9GAMM</name>
<feature type="signal peptide" evidence="1">
    <location>
        <begin position="1"/>
        <end position="23"/>
    </location>
</feature>
<reference evidence="2 3" key="1">
    <citation type="submission" date="2019-11" db="EMBL/GenBank/DDBJ databases">
        <title>P. haliotis isolates from Z. marina roots.</title>
        <authorList>
            <person name="Cohen M."/>
            <person name="Jospin G."/>
            <person name="Eisen J.A."/>
            <person name="Coil D.A."/>
        </authorList>
    </citation>
    <scope>NUCLEOTIDE SEQUENCE [LARGE SCALE GENOMIC DNA]</scope>
    <source>
        <strain evidence="2 3">UCD-MCMsp1aY</strain>
    </source>
</reference>
<keyword evidence="3" id="KW-1185">Reference proteome</keyword>
<sequence length="450" mass="47593">MKKQSLSLLAGLIIGASPMLATADPILTGFNHVGLDANISEDFGSEVHGPYGGYAYTHQFLGNYLMNGTEYSHFNIGVNGSVGLIEASEGFGWGVANFDAAFTPFLSSIDTFCNDCGSIYMGMSDDRTTTAITWSNVAQAMGDSDARNTFQMVVIDRSGMPIPGNSGGLGGIGPQDLPLVSDFDIEFRYGELSWNGLNGGAGDTVAFAGIVPDANDISSIVHLPGSGTPDVNELANTTNVEGGEAGVWRFEYRNGELQDPGFSAPAPTGSTGTGTADDPFMPIENESDLPGWAFEIIVGPEEVVFIDPEVAIGYDYYVDNGENFASVILPTGFDDNLFDLWLLDANGDWILQGDLLTGGVEYFFGPDGVSAFRIMGIDITGMLDPNDPTAFVTGVSFVDNGSGQPQQQSIRQVAIAQEVNDVSEPNGLALMLLALGGIVAMSRRKKKCIA</sequence>
<dbReference type="AlphaFoldDB" id="A0A6N8F847"/>
<dbReference type="OrthoDB" id="5762321at2"/>
<protein>
    <submittedName>
        <fullName evidence="2">Uncharacterized protein</fullName>
    </submittedName>
</protein>
<dbReference type="RefSeq" id="WP_155695897.1">
    <property type="nucleotide sequence ID" value="NZ_WOCD01000003.1"/>
</dbReference>